<evidence type="ECO:0000256" key="3">
    <source>
        <dbReference type="ARBA" id="ARBA00022448"/>
    </source>
</evidence>
<comment type="caution">
    <text evidence="9">The sequence shown here is derived from an EMBL/GenBank/DDBJ whole genome shotgun (WGS) entry which is preliminary data.</text>
</comment>
<comment type="similarity">
    <text evidence="2">Belongs to the major facilitator superfamily.</text>
</comment>
<evidence type="ECO:0000256" key="2">
    <source>
        <dbReference type="ARBA" id="ARBA00008335"/>
    </source>
</evidence>
<dbReference type="InterPro" id="IPR011701">
    <property type="entry name" value="MFS"/>
</dbReference>
<gene>
    <name evidence="9" type="ORF">BDN70DRAFT_614411</name>
</gene>
<dbReference type="GO" id="GO:0012505">
    <property type="term" value="C:endomembrane system"/>
    <property type="evidence" value="ECO:0007669"/>
    <property type="project" value="UniProtKB-SubCell"/>
</dbReference>
<feature type="transmembrane region" description="Helical" evidence="8">
    <location>
        <begin position="516"/>
        <end position="536"/>
    </location>
</feature>
<feature type="compositionally biased region" description="Low complexity" evidence="7">
    <location>
        <begin position="79"/>
        <end position="91"/>
    </location>
</feature>
<comment type="subcellular location">
    <subcellularLocation>
        <location evidence="1">Endomembrane system</location>
        <topology evidence="1">Multi-pass membrane protein</topology>
    </subcellularLocation>
</comment>
<keyword evidence="10" id="KW-1185">Reference proteome</keyword>
<evidence type="ECO:0000313" key="10">
    <source>
        <dbReference type="Proteomes" id="UP000807469"/>
    </source>
</evidence>
<evidence type="ECO:0000256" key="6">
    <source>
        <dbReference type="ARBA" id="ARBA00023136"/>
    </source>
</evidence>
<sequence length="577" mass="63013">MVAKYHSSTSKKYCMPQDDTNAETATSLEDLAEIISSSMSRRTTRFDVPSISPLADVRMPDYASTVIVPRQQSSSALQPCSDYSPYSSYPSTAVNSRAPSPTKELEDYEDFNPGPDRLKWRLASGFFALFVGGWADGVTGTVMPYLSEQFHMNSTLSSSLFAGTTCGVFTATLLVESIMGCLGTFRVHRNERSFFACVPTLRKKTAFDNDFGFSVVQARFLILVIASILHSTYFVMMASQSSFPVMFVAYIMSAFSRMLLSAPLNAYFTEGPKQALGYGLGLASMGSVISPLVCQSIIATGVPWYRFYYGSLVLSGLNVFFLAITFNPTASETFRDRQKALHEGRKRKGEFLRSGCSSPVCCSNDQSTVKLDLASNAQSALRMALKLPYQWAFSFFILLYCGSETTTQGFMVTYLLSVRHADAKTIGYVTSGFWGGISMGRFFWGSATPLLTFTQRKYVVHSCMCVAIALHLTTWLVKSTIENAVAASLIGLLYGPIFPGCLSMATEVLPVEVHMVAMALISSFGSLGGAIFPLVAGTILDAKGDQTLTYLTVALAAAMACLWTLFPSRIPSRPMLD</sequence>
<accession>A0A9P5Z5M2</accession>
<evidence type="ECO:0000313" key="9">
    <source>
        <dbReference type="EMBL" id="KAF9480470.1"/>
    </source>
</evidence>
<feature type="transmembrane region" description="Helical" evidence="8">
    <location>
        <begin position="307"/>
        <end position="327"/>
    </location>
</feature>
<feature type="transmembrane region" description="Helical" evidence="8">
    <location>
        <begin position="426"/>
        <end position="446"/>
    </location>
</feature>
<keyword evidence="4 8" id="KW-0812">Transmembrane</keyword>
<dbReference type="InterPro" id="IPR036259">
    <property type="entry name" value="MFS_trans_sf"/>
</dbReference>
<evidence type="ECO:0000256" key="4">
    <source>
        <dbReference type="ARBA" id="ARBA00022692"/>
    </source>
</evidence>
<evidence type="ECO:0000256" key="7">
    <source>
        <dbReference type="SAM" id="MobiDB-lite"/>
    </source>
</evidence>
<feature type="transmembrane region" description="Helical" evidence="8">
    <location>
        <begin position="247"/>
        <end position="268"/>
    </location>
</feature>
<name>A0A9P5Z5M2_9AGAR</name>
<dbReference type="PANTHER" id="PTHR23514">
    <property type="entry name" value="BYPASS OF STOP CODON PROTEIN 6"/>
    <property type="match status" value="1"/>
</dbReference>
<dbReference type="GO" id="GO:0022857">
    <property type="term" value="F:transmembrane transporter activity"/>
    <property type="evidence" value="ECO:0007669"/>
    <property type="project" value="InterPro"/>
</dbReference>
<dbReference type="InterPro" id="IPR051788">
    <property type="entry name" value="MFS_Transporter"/>
</dbReference>
<dbReference type="EMBL" id="MU155194">
    <property type="protein sequence ID" value="KAF9480470.1"/>
    <property type="molecule type" value="Genomic_DNA"/>
</dbReference>
<keyword evidence="6 8" id="KW-0472">Membrane</keyword>
<feature type="transmembrane region" description="Helical" evidence="8">
    <location>
        <begin position="483"/>
        <end position="504"/>
    </location>
</feature>
<reference evidence="9" key="1">
    <citation type="submission" date="2020-11" db="EMBL/GenBank/DDBJ databases">
        <authorList>
            <consortium name="DOE Joint Genome Institute"/>
            <person name="Ahrendt S."/>
            <person name="Riley R."/>
            <person name="Andreopoulos W."/>
            <person name="Labutti K."/>
            <person name="Pangilinan J."/>
            <person name="Ruiz-Duenas F.J."/>
            <person name="Barrasa J.M."/>
            <person name="Sanchez-Garcia M."/>
            <person name="Camarero S."/>
            <person name="Miyauchi S."/>
            <person name="Serrano A."/>
            <person name="Linde D."/>
            <person name="Babiker R."/>
            <person name="Drula E."/>
            <person name="Ayuso-Fernandez I."/>
            <person name="Pacheco R."/>
            <person name="Padilla G."/>
            <person name="Ferreira P."/>
            <person name="Barriuso J."/>
            <person name="Kellner H."/>
            <person name="Castanera R."/>
            <person name="Alfaro M."/>
            <person name="Ramirez L."/>
            <person name="Pisabarro A.G."/>
            <person name="Kuo A."/>
            <person name="Tritt A."/>
            <person name="Lipzen A."/>
            <person name="He G."/>
            <person name="Yan M."/>
            <person name="Ng V."/>
            <person name="Cullen D."/>
            <person name="Martin F."/>
            <person name="Rosso M.-N."/>
            <person name="Henrissat B."/>
            <person name="Hibbett D."/>
            <person name="Martinez A.T."/>
            <person name="Grigoriev I.V."/>
        </authorList>
    </citation>
    <scope>NUCLEOTIDE SEQUENCE</scope>
    <source>
        <strain evidence="9">CIRM-BRFM 674</strain>
    </source>
</reference>
<dbReference type="GO" id="GO:0016020">
    <property type="term" value="C:membrane"/>
    <property type="evidence" value="ECO:0007669"/>
    <property type="project" value="TreeGrafter"/>
</dbReference>
<protein>
    <submittedName>
        <fullName evidence="9">MFS general substrate transporter</fullName>
    </submittedName>
</protein>
<feature type="transmembrane region" description="Helical" evidence="8">
    <location>
        <begin position="211"/>
        <end position="235"/>
    </location>
</feature>
<dbReference type="Proteomes" id="UP000807469">
    <property type="component" value="Unassembled WGS sequence"/>
</dbReference>
<feature type="region of interest" description="Disordered" evidence="7">
    <location>
        <begin position="76"/>
        <end position="105"/>
    </location>
</feature>
<dbReference type="Pfam" id="PF07690">
    <property type="entry name" value="MFS_1"/>
    <property type="match status" value="1"/>
</dbReference>
<dbReference type="Gene3D" id="1.20.1250.20">
    <property type="entry name" value="MFS general substrate transporter like domains"/>
    <property type="match status" value="1"/>
</dbReference>
<feature type="transmembrane region" description="Helical" evidence="8">
    <location>
        <begin position="159"/>
        <end position="185"/>
    </location>
</feature>
<keyword evidence="5 8" id="KW-1133">Transmembrane helix</keyword>
<feature type="transmembrane region" description="Helical" evidence="8">
    <location>
        <begin position="548"/>
        <end position="566"/>
    </location>
</feature>
<feature type="transmembrane region" description="Helical" evidence="8">
    <location>
        <begin position="126"/>
        <end position="147"/>
    </location>
</feature>
<feature type="transmembrane region" description="Helical" evidence="8">
    <location>
        <begin position="458"/>
        <end position="477"/>
    </location>
</feature>
<dbReference type="PANTHER" id="PTHR23514:SF3">
    <property type="entry name" value="BYPASS OF STOP CODON PROTEIN 6"/>
    <property type="match status" value="1"/>
</dbReference>
<feature type="transmembrane region" description="Helical" evidence="8">
    <location>
        <begin position="275"/>
        <end position="301"/>
    </location>
</feature>
<evidence type="ECO:0000256" key="1">
    <source>
        <dbReference type="ARBA" id="ARBA00004127"/>
    </source>
</evidence>
<dbReference type="FunFam" id="1.20.1250.20:FF:000286">
    <property type="entry name" value="MFS efflux transporter"/>
    <property type="match status" value="1"/>
</dbReference>
<evidence type="ECO:0000256" key="8">
    <source>
        <dbReference type="SAM" id="Phobius"/>
    </source>
</evidence>
<dbReference type="AlphaFoldDB" id="A0A9P5Z5M2"/>
<organism evidence="9 10">
    <name type="scientific">Pholiota conissans</name>
    <dbReference type="NCBI Taxonomy" id="109636"/>
    <lineage>
        <taxon>Eukaryota</taxon>
        <taxon>Fungi</taxon>
        <taxon>Dikarya</taxon>
        <taxon>Basidiomycota</taxon>
        <taxon>Agaricomycotina</taxon>
        <taxon>Agaricomycetes</taxon>
        <taxon>Agaricomycetidae</taxon>
        <taxon>Agaricales</taxon>
        <taxon>Agaricineae</taxon>
        <taxon>Strophariaceae</taxon>
        <taxon>Pholiota</taxon>
    </lineage>
</organism>
<dbReference type="SUPFAM" id="SSF103473">
    <property type="entry name" value="MFS general substrate transporter"/>
    <property type="match status" value="1"/>
</dbReference>
<keyword evidence="3" id="KW-0813">Transport</keyword>
<proteinExistence type="inferred from homology"/>
<feature type="transmembrane region" description="Helical" evidence="8">
    <location>
        <begin position="391"/>
        <end position="414"/>
    </location>
</feature>
<evidence type="ECO:0000256" key="5">
    <source>
        <dbReference type="ARBA" id="ARBA00022989"/>
    </source>
</evidence>
<dbReference type="OrthoDB" id="413079at2759"/>